<dbReference type="EMBL" id="CADCTP010000099">
    <property type="protein sequence ID" value="CAA9231914.1"/>
    <property type="molecule type" value="Genomic_DNA"/>
</dbReference>
<evidence type="ECO:0000256" key="1">
    <source>
        <dbReference type="SAM" id="MobiDB-lite"/>
    </source>
</evidence>
<feature type="non-terminal residue" evidence="2">
    <location>
        <position position="1"/>
    </location>
</feature>
<evidence type="ECO:0000313" key="2">
    <source>
        <dbReference type="EMBL" id="CAA9231914.1"/>
    </source>
</evidence>
<accession>A0A6J4HU05</accession>
<gene>
    <name evidence="2" type="ORF">AVDCRST_MAG41-1028</name>
</gene>
<dbReference type="AlphaFoldDB" id="A0A6J4HU05"/>
<feature type="compositionally biased region" description="Basic residues" evidence="1">
    <location>
        <begin position="47"/>
        <end position="65"/>
    </location>
</feature>
<protein>
    <submittedName>
        <fullName evidence="2">Uncharacterized protein</fullName>
    </submittedName>
</protein>
<organism evidence="2">
    <name type="scientific">uncultured Mycobacteriales bacterium</name>
    <dbReference type="NCBI Taxonomy" id="581187"/>
    <lineage>
        <taxon>Bacteria</taxon>
        <taxon>Bacillati</taxon>
        <taxon>Actinomycetota</taxon>
        <taxon>Actinomycetes</taxon>
        <taxon>Mycobacteriales</taxon>
        <taxon>environmental samples</taxon>
    </lineage>
</organism>
<reference evidence="2" key="1">
    <citation type="submission" date="2020-02" db="EMBL/GenBank/DDBJ databases">
        <authorList>
            <person name="Meier V. D."/>
        </authorList>
    </citation>
    <scope>NUCLEOTIDE SEQUENCE</scope>
    <source>
        <strain evidence="2">AVDCRST_MAG41</strain>
    </source>
</reference>
<sequence>GRRDRDLPGRRHGHDRLRLPAPGRPEGRPPRRQVRLGRRPALARPPGGRRGRRGRRGWRRRRGRL</sequence>
<proteinExistence type="predicted"/>
<feature type="non-terminal residue" evidence="2">
    <location>
        <position position="65"/>
    </location>
</feature>
<name>A0A6J4HU05_9ACTN</name>
<feature type="region of interest" description="Disordered" evidence="1">
    <location>
        <begin position="1"/>
        <end position="65"/>
    </location>
</feature>